<dbReference type="PANTHER" id="PTHR11804:SF79">
    <property type="entry name" value="MITOCHONDRIAL INTERMEDIATE PEPTIDASE"/>
    <property type="match status" value="1"/>
</dbReference>
<keyword evidence="6 10" id="KW-0862">Zinc</keyword>
<evidence type="ECO:0000256" key="4">
    <source>
        <dbReference type="ARBA" id="ARBA00022723"/>
    </source>
</evidence>
<dbReference type="SUPFAM" id="SSF55486">
    <property type="entry name" value="Metalloproteases ('zincins'), catalytic domain"/>
    <property type="match status" value="1"/>
</dbReference>
<dbReference type="GO" id="GO:0046872">
    <property type="term" value="F:metal ion binding"/>
    <property type="evidence" value="ECO:0007669"/>
    <property type="project" value="UniProtKB-UniRule"/>
</dbReference>
<comment type="subcellular location">
    <subcellularLocation>
        <location evidence="1">Mitochondrion</location>
    </subcellularLocation>
</comment>
<dbReference type="OrthoDB" id="17530at2759"/>
<dbReference type="InterPro" id="IPR045090">
    <property type="entry name" value="Pept_M3A_M3B"/>
</dbReference>
<dbReference type="Proteomes" id="UP000241890">
    <property type="component" value="Unassembled WGS sequence"/>
</dbReference>
<accession>A0A2R5H0D8</accession>
<evidence type="ECO:0000256" key="2">
    <source>
        <dbReference type="ARBA" id="ARBA00006040"/>
    </source>
</evidence>
<comment type="cofactor">
    <cofactor evidence="10">
        <name>Zn(2+)</name>
        <dbReference type="ChEBI" id="CHEBI:29105"/>
    </cofactor>
    <text evidence="10">Binds 1 zinc ion.</text>
</comment>
<comment type="caution">
    <text evidence="13">The sequence shown here is derived from an EMBL/GenBank/DDBJ whole genome shotgun (WGS) entry which is preliminary data.</text>
</comment>
<keyword evidence="7" id="KW-0809">Transit peptide</keyword>
<dbReference type="AlphaFoldDB" id="A0A2R5H0D8"/>
<keyword evidence="4 10" id="KW-0479">Metal-binding</keyword>
<dbReference type="GO" id="GO:0006508">
    <property type="term" value="P:proteolysis"/>
    <property type="evidence" value="ECO:0007669"/>
    <property type="project" value="UniProtKB-KW"/>
</dbReference>
<dbReference type="GO" id="GO:0006518">
    <property type="term" value="P:peptide metabolic process"/>
    <property type="evidence" value="ECO:0007669"/>
    <property type="project" value="TreeGrafter"/>
</dbReference>
<keyword evidence="8 10" id="KW-0482">Metalloprotease</keyword>
<evidence type="ECO:0000256" key="11">
    <source>
        <dbReference type="SAM" id="MobiDB-lite"/>
    </source>
</evidence>
<reference evidence="13 14" key="1">
    <citation type="submission" date="2017-12" db="EMBL/GenBank/DDBJ databases">
        <title>Sequencing, de novo assembly and annotation of complete genome of a new Thraustochytrid species, strain FCC1311.</title>
        <authorList>
            <person name="Sedici K."/>
            <person name="Godart F."/>
            <person name="Aiese Cigliano R."/>
            <person name="Sanseverino W."/>
            <person name="Barakat M."/>
            <person name="Ortet P."/>
            <person name="Marechal E."/>
            <person name="Cagnac O."/>
            <person name="Amato A."/>
        </authorList>
    </citation>
    <scope>NUCLEOTIDE SEQUENCE [LARGE SCALE GENOMIC DNA]</scope>
</reference>
<keyword evidence="9" id="KW-0496">Mitochondrion</keyword>
<evidence type="ECO:0000256" key="6">
    <source>
        <dbReference type="ARBA" id="ARBA00022833"/>
    </source>
</evidence>
<dbReference type="GO" id="GO:0004222">
    <property type="term" value="F:metalloendopeptidase activity"/>
    <property type="evidence" value="ECO:0007669"/>
    <property type="project" value="InterPro"/>
</dbReference>
<evidence type="ECO:0000256" key="10">
    <source>
        <dbReference type="RuleBase" id="RU003435"/>
    </source>
</evidence>
<organism evidence="13 14">
    <name type="scientific">Hondaea fermentalgiana</name>
    <dbReference type="NCBI Taxonomy" id="2315210"/>
    <lineage>
        <taxon>Eukaryota</taxon>
        <taxon>Sar</taxon>
        <taxon>Stramenopiles</taxon>
        <taxon>Bigyra</taxon>
        <taxon>Labyrinthulomycetes</taxon>
        <taxon>Thraustochytrida</taxon>
        <taxon>Thraustochytriidae</taxon>
        <taxon>Hondaea</taxon>
    </lineage>
</organism>
<dbReference type="Gene3D" id="1.10.1370.10">
    <property type="entry name" value="Neurolysin, domain 3"/>
    <property type="match status" value="1"/>
</dbReference>
<evidence type="ECO:0000313" key="14">
    <source>
        <dbReference type="Proteomes" id="UP000241890"/>
    </source>
</evidence>
<dbReference type="InterPro" id="IPR033851">
    <property type="entry name" value="M3A_MIP"/>
</dbReference>
<gene>
    <name evidence="13" type="ORF">FCC1311_107472</name>
</gene>
<sequence>MLARRRLVESFSSIRSNSALRRSNVLSSKGPWKRSCAALSSASDAGNTPNVVSSSANQYVSSSPTSSPSSACSNSSLSDVNAVREQRGAASKPETLMVRSWSRVQSIFGAGNSNEPGKTYSAETPVHPLGLYGEPRLVSETSFEEWRREVEADCKALREVADQFNVETSDKETAVTNGRMFLQLLDSVSARLCLLLDTAEICASSHADADIRKAAAGAYARLSAYVTKLNMDPALYHPLASMVNDPEVLATLSPEEQRVSISLKLEFERDGIHLSPEEKERVEELQAKTRESETQFTQLERYASSELRLSLKESGKIFLDASSLGRFGSVDPKSIPPSYRVIVNSTTLNIAMRRVSDSNLRKRFYIKAHAEGVERNLAALEDLMRVRRNLANALGFKSFAHLSTSYRMAGDPSEVLNFLDKLNERIAPRAKAETRALEALKEEHEPNAGPLQAWDVPYYSNLAVKTEFGSLIERSHEYFTLDGCLQGLRGICNSLFGLHFENVPLDPGESWAEGVQKLEVREEDGTPAGTLYLDLYQRPGKFANPAHFQVRCSHLHRPLSYFGVSKASTPASKAAAAAAAREESHTAYHLPSSVLVCNFDRPGALLHHTQVQTLFHEFGHALHSLMSRTKLQHLSGTRGELDFVETPSQLMEYFCFNSRVVRTFAFHHRTGEPIPQDVVDALNMSRRKFQGMEFQQQIMYAACDQLLFGDGPEARSVQNMVRDPGAASDVLRELNHRYSHIPYTEGTFWLSRFSHFVNYGAAYYSYTYSRAFAADLWHTRFAADPLNREVGDDLRNLMLSHGGARDPHVMLKDLLGRETSVDPLIHELTTDASSF</sequence>
<dbReference type="FunCoup" id="A0A2R5H0D8">
    <property type="interactions" value="223"/>
</dbReference>
<dbReference type="InterPro" id="IPR001567">
    <property type="entry name" value="Pept_M3A_M3B_dom"/>
</dbReference>
<dbReference type="PANTHER" id="PTHR11804">
    <property type="entry name" value="PROTEASE M3 THIMET OLIGOPEPTIDASE-RELATED"/>
    <property type="match status" value="1"/>
</dbReference>
<comment type="similarity">
    <text evidence="2 10">Belongs to the peptidase M3 family.</text>
</comment>
<dbReference type="Pfam" id="PF01432">
    <property type="entry name" value="Peptidase_M3"/>
    <property type="match status" value="1"/>
</dbReference>
<evidence type="ECO:0000256" key="5">
    <source>
        <dbReference type="ARBA" id="ARBA00022801"/>
    </source>
</evidence>
<dbReference type="InterPro" id="IPR024077">
    <property type="entry name" value="Neurolysin/TOP_dom2"/>
</dbReference>
<feature type="domain" description="Peptidase M3A/M3B catalytic" evidence="12">
    <location>
        <begin position="352"/>
        <end position="828"/>
    </location>
</feature>
<name>A0A2R5H0D8_9STRA</name>
<feature type="region of interest" description="Disordered" evidence="11">
    <location>
        <begin position="40"/>
        <end position="92"/>
    </location>
</feature>
<dbReference type="CDD" id="cd06457">
    <property type="entry name" value="M3A_MIP"/>
    <property type="match status" value="1"/>
</dbReference>
<keyword evidence="14" id="KW-1185">Reference proteome</keyword>
<evidence type="ECO:0000259" key="12">
    <source>
        <dbReference type="Pfam" id="PF01432"/>
    </source>
</evidence>
<keyword evidence="3 10" id="KW-0645">Protease</keyword>
<protein>
    <submittedName>
        <fullName evidence="13">Mitochondrial intermediate peptidase, mitochondrial</fullName>
    </submittedName>
</protein>
<dbReference type="EMBL" id="BEYU01000198">
    <property type="protein sequence ID" value="GBG34523.1"/>
    <property type="molecule type" value="Genomic_DNA"/>
</dbReference>
<feature type="compositionally biased region" description="Low complexity" evidence="11">
    <location>
        <begin position="51"/>
        <end position="78"/>
    </location>
</feature>
<evidence type="ECO:0000256" key="8">
    <source>
        <dbReference type="ARBA" id="ARBA00023049"/>
    </source>
</evidence>
<evidence type="ECO:0000313" key="13">
    <source>
        <dbReference type="EMBL" id="GBG34523.1"/>
    </source>
</evidence>
<dbReference type="Gene3D" id="3.40.390.10">
    <property type="entry name" value="Collagenase (Catalytic Domain)"/>
    <property type="match status" value="1"/>
</dbReference>
<feature type="compositionally biased region" description="Polar residues" evidence="11">
    <location>
        <begin position="40"/>
        <end position="50"/>
    </location>
</feature>
<keyword evidence="5 10" id="KW-0378">Hydrolase</keyword>
<evidence type="ECO:0000256" key="1">
    <source>
        <dbReference type="ARBA" id="ARBA00004173"/>
    </source>
</evidence>
<dbReference type="InParanoid" id="A0A2R5H0D8"/>
<evidence type="ECO:0000256" key="9">
    <source>
        <dbReference type="ARBA" id="ARBA00023128"/>
    </source>
</evidence>
<proteinExistence type="inferred from homology"/>
<evidence type="ECO:0000256" key="7">
    <source>
        <dbReference type="ARBA" id="ARBA00022946"/>
    </source>
</evidence>
<dbReference type="GO" id="GO:0005739">
    <property type="term" value="C:mitochondrion"/>
    <property type="evidence" value="ECO:0007669"/>
    <property type="project" value="UniProtKB-SubCell"/>
</dbReference>
<dbReference type="InterPro" id="IPR024079">
    <property type="entry name" value="MetalloPept_cat_dom_sf"/>
</dbReference>
<evidence type="ECO:0000256" key="3">
    <source>
        <dbReference type="ARBA" id="ARBA00022670"/>
    </source>
</evidence>